<evidence type="ECO:0000313" key="3">
    <source>
        <dbReference type="EMBL" id="MFC4294341.1"/>
    </source>
</evidence>
<keyword evidence="1" id="KW-1133">Transmembrane helix</keyword>
<dbReference type="Pfam" id="PF14331">
    <property type="entry name" value="IcmF-related_N"/>
    <property type="match status" value="1"/>
</dbReference>
<dbReference type="Proteomes" id="UP001595828">
    <property type="component" value="Unassembled WGS sequence"/>
</dbReference>
<comment type="caution">
    <text evidence="3">The sequence shown here is derived from an EMBL/GenBank/DDBJ whole genome shotgun (WGS) entry which is preliminary data.</text>
</comment>
<dbReference type="PANTHER" id="PTHR36153:SF1">
    <property type="entry name" value="TYPE VI SECRETION SYSTEM COMPONENT TSSM1"/>
    <property type="match status" value="1"/>
</dbReference>
<dbReference type="EMBL" id="JBHSDR010000003">
    <property type="protein sequence ID" value="MFC4294341.1"/>
    <property type="molecule type" value="Genomic_DNA"/>
</dbReference>
<protein>
    <submittedName>
        <fullName evidence="3">Type VI secretion system membrane subunit TssM</fullName>
    </submittedName>
</protein>
<dbReference type="InterPro" id="IPR053156">
    <property type="entry name" value="T6SS_TssM-like"/>
</dbReference>
<accession>A0ABV8RQ03</accession>
<name>A0ABV8RQ03_9SPHN</name>
<feature type="transmembrane region" description="Helical" evidence="1">
    <location>
        <begin position="7"/>
        <end position="31"/>
    </location>
</feature>
<dbReference type="CDD" id="cd00882">
    <property type="entry name" value="Ras_like_GTPase"/>
    <property type="match status" value="1"/>
</dbReference>
<feature type="domain" description="Type VI secretion system component TssM1 N-terminal" evidence="2">
    <location>
        <begin position="175"/>
        <end position="425"/>
    </location>
</feature>
<proteinExistence type="predicted"/>
<evidence type="ECO:0000256" key="1">
    <source>
        <dbReference type="SAM" id="Phobius"/>
    </source>
</evidence>
<sequence>MNRIFSSWTAVTGLFAAALVILLCFGLPLFVPALQPFGVRAVIALVVIGIWIVLVMVRQRQARRASDEIAAELSGASGAQEEAVVTQRMRDAIASFKQASGGARDYLYSRPWYVIIGPPGAGKTTALLNSGLRFPFADQSLKGIGGTRNLDFWFADEAAIVDTAGRYTSQDSDASADSQGWRSLLAQLRRNRPKQPINGVIVAIGVDELLKADLAGIDRHATSVRRRLSELRAALDVDTPVYLLLTKADLLAGFVEFYDDLEVEGRRAVLGVTLPDPDTRPAQNAIVAAFDRMVSAQGARQAKRLKEEADATRRSLILGYPSQLAALRSRLARFMEGAFASGEAAGTLRGFYFTSGVQEGAPLDRILSGVAEIYDAAPAQTGQSGRTYFLNRLLREVVFREAGLVQTGRAAREKQRRQLIGALAAVAIFTVIGVVLIVMSAKGA</sequence>
<dbReference type="RefSeq" id="WP_379537796.1">
    <property type="nucleotide sequence ID" value="NZ_JBHSDR010000003.1"/>
</dbReference>
<dbReference type="SUPFAM" id="SSF52540">
    <property type="entry name" value="P-loop containing nucleoside triphosphate hydrolases"/>
    <property type="match status" value="1"/>
</dbReference>
<keyword evidence="4" id="KW-1185">Reference proteome</keyword>
<dbReference type="InterPro" id="IPR027417">
    <property type="entry name" value="P-loop_NTPase"/>
</dbReference>
<keyword evidence="1" id="KW-0472">Membrane</keyword>
<evidence type="ECO:0000259" key="2">
    <source>
        <dbReference type="Pfam" id="PF14331"/>
    </source>
</evidence>
<keyword evidence="1" id="KW-0812">Transmembrane</keyword>
<dbReference type="NCBIfam" id="TIGR03348">
    <property type="entry name" value="VI_IcmF"/>
    <property type="match status" value="1"/>
</dbReference>
<organism evidence="3 4">
    <name type="scientific">Novosphingobium tardum</name>
    <dbReference type="NCBI Taxonomy" id="1538021"/>
    <lineage>
        <taxon>Bacteria</taxon>
        <taxon>Pseudomonadati</taxon>
        <taxon>Pseudomonadota</taxon>
        <taxon>Alphaproteobacteria</taxon>
        <taxon>Sphingomonadales</taxon>
        <taxon>Sphingomonadaceae</taxon>
        <taxon>Novosphingobium</taxon>
    </lineage>
</organism>
<dbReference type="PANTHER" id="PTHR36153">
    <property type="entry name" value="INNER MEMBRANE PROTEIN-RELATED"/>
    <property type="match status" value="1"/>
</dbReference>
<evidence type="ECO:0000313" key="4">
    <source>
        <dbReference type="Proteomes" id="UP001595828"/>
    </source>
</evidence>
<feature type="transmembrane region" description="Helical" evidence="1">
    <location>
        <begin position="419"/>
        <end position="441"/>
    </location>
</feature>
<reference evidence="4" key="1">
    <citation type="journal article" date="2019" name="Int. J. Syst. Evol. Microbiol.">
        <title>The Global Catalogue of Microorganisms (GCM) 10K type strain sequencing project: providing services to taxonomists for standard genome sequencing and annotation.</title>
        <authorList>
            <consortium name="The Broad Institute Genomics Platform"/>
            <consortium name="The Broad Institute Genome Sequencing Center for Infectious Disease"/>
            <person name="Wu L."/>
            <person name="Ma J."/>
        </authorList>
    </citation>
    <scope>NUCLEOTIDE SEQUENCE [LARGE SCALE GENOMIC DNA]</scope>
    <source>
        <strain evidence="4">CGMCC 1.12989</strain>
    </source>
</reference>
<dbReference type="InterPro" id="IPR025743">
    <property type="entry name" value="TssM1_N"/>
</dbReference>
<dbReference type="InterPro" id="IPR017731">
    <property type="entry name" value="TssM1-like"/>
</dbReference>
<feature type="transmembrane region" description="Helical" evidence="1">
    <location>
        <begin position="37"/>
        <end position="57"/>
    </location>
</feature>
<gene>
    <name evidence="3" type="primary">tssM</name>
    <name evidence="3" type="ORF">ACFO0A_04630</name>
</gene>